<dbReference type="Proteomes" id="UP001195483">
    <property type="component" value="Unassembled WGS sequence"/>
</dbReference>
<dbReference type="AlphaFoldDB" id="A0AAE0SNS8"/>
<keyword evidence="4" id="KW-1185">Reference proteome</keyword>
<accession>A0AAE0SNS8</accession>
<gene>
    <name evidence="3" type="ORF">CHS0354_043191</name>
</gene>
<sequence length="183" mass="21241">MTLRLSRWNQIAREKVLDNFELLVGLGVGIPLGTLLILTVIVVTLYCRRTKERDHFSESSFYDQRSRASMEGFASTGMLPTKFNGRARRGPLSGPHQWETDSDMSSASFHRGLSTADTQQFHSAYEGFYQGRLERTDANHEDQQEQSNFSWDFMYEHVNPKEKYEIRRPQTDQIPNPLYDMHS</sequence>
<protein>
    <submittedName>
        <fullName evidence="3">Uncharacterized protein</fullName>
    </submittedName>
</protein>
<feature type="region of interest" description="Disordered" evidence="1">
    <location>
        <begin position="84"/>
        <end position="104"/>
    </location>
</feature>
<evidence type="ECO:0000256" key="2">
    <source>
        <dbReference type="SAM" id="Phobius"/>
    </source>
</evidence>
<reference evidence="3" key="3">
    <citation type="submission" date="2023-05" db="EMBL/GenBank/DDBJ databases">
        <authorList>
            <person name="Smith C.H."/>
        </authorList>
    </citation>
    <scope>NUCLEOTIDE SEQUENCE</scope>
    <source>
        <strain evidence="3">CHS0354</strain>
        <tissue evidence="3">Mantle</tissue>
    </source>
</reference>
<reference evidence="3" key="2">
    <citation type="journal article" date="2021" name="Genome Biol. Evol.">
        <title>Developing a high-quality reference genome for a parasitic bivalve with doubly uniparental inheritance (Bivalvia: Unionida).</title>
        <authorList>
            <person name="Smith C.H."/>
        </authorList>
    </citation>
    <scope>NUCLEOTIDE SEQUENCE</scope>
    <source>
        <strain evidence="3">CHS0354</strain>
        <tissue evidence="3">Mantle</tissue>
    </source>
</reference>
<evidence type="ECO:0000313" key="3">
    <source>
        <dbReference type="EMBL" id="KAK3595091.1"/>
    </source>
</evidence>
<evidence type="ECO:0000313" key="4">
    <source>
        <dbReference type="Proteomes" id="UP001195483"/>
    </source>
</evidence>
<keyword evidence="2" id="KW-0472">Membrane</keyword>
<keyword evidence="2" id="KW-0812">Transmembrane</keyword>
<organism evidence="3 4">
    <name type="scientific">Potamilus streckersoni</name>
    <dbReference type="NCBI Taxonomy" id="2493646"/>
    <lineage>
        <taxon>Eukaryota</taxon>
        <taxon>Metazoa</taxon>
        <taxon>Spiralia</taxon>
        <taxon>Lophotrochozoa</taxon>
        <taxon>Mollusca</taxon>
        <taxon>Bivalvia</taxon>
        <taxon>Autobranchia</taxon>
        <taxon>Heteroconchia</taxon>
        <taxon>Palaeoheterodonta</taxon>
        <taxon>Unionida</taxon>
        <taxon>Unionoidea</taxon>
        <taxon>Unionidae</taxon>
        <taxon>Ambleminae</taxon>
        <taxon>Lampsilini</taxon>
        <taxon>Potamilus</taxon>
    </lineage>
</organism>
<keyword evidence="2" id="KW-1133">Transmembrane helix</keyword>
<reference evidence="3" key="1">
    <citation type="journal article" date="2021" name="Genome Biol. Evol.">
        <title>A High-Quality Reference Genome for a Parasitic Bivalve with Doubly Uniparental Inheritance (Bivalvia: Unionida).</title>
        <authorList>
            <person name="Smith C.H."/>
        </authorList>
    </citation>
    <scope>NUCLEOTIDE SEQUENCE</scope>
    <source>
        <strain evidence="3">CHS0354</strain>
    </source>
</reference>
<proteinExistence type="predicted"/>
<name>A0AAE0SNS8_9BIVA</name>
<dbReference type="EMBL" id="JAEAOA010002366">
    <property type="protein sequence ID" value="KAK3595091.1"/>
    <property type="molecule type" value="Genomic_DNA"/>
</dbReference>
<comment type="caution">
    <text evidence="3">The sequence shown here is derived from an EMBL/GenBank/DDBJ whole genome shotgun (WGS) entry which is preliminary data.</text>
</comment>
<evidence type="ECO:0000256" key="1">
    <source>
        <dbReference type="SAM" id="MobiDB-lite"/>
    </source>
</evidence>
<feature type="transmembrane region" description="Helical" evidence="2">
    <location>
        <begin position="20"/>
        <end position="47"/>
    </location>
</feature>